<dbReference type="AlphaFoldDB" id="A0AAV5DG85"/>
<keyword evidence="2" id="KW-0472">Membrane</keyword>
<accession>A0AAV5DG85</accession>
<protein>
    <recommendedName>
        <fullName evidence="3">Multiple C2 domain-containing protein</fullName>
    </recommendedName>
</protein>
<evidence type="ECO:0000256" key="1">
    <source>
        <dbReference type="ARBA" id="ARBA00022737"/>
    </source>
</evidence>
<dbReference type="InterPro" id="IPR013583">
    <property type="entry name" value="MCTP_C"/>
</dbReference>
<proteinExistence type="predicted"/>
<keyword evidence="2" id="KW-0812">Transmembrane</keyword>
<keyword evidence="5" id="KW-1185">Reference proteome</keyword>
<dbReference type="PANTHER" id="PTHR31425">
    <property type="entry name" value="PHOSPHORIBOSYLANTHRANILATE TRANSFERASE ISOFORM 1"/>
    <property type="match status" value="1"/>
</dbReference>
<dbReference type="PANTHER" id="PTHR31425:SF36">
    <property type="entry name" value="PROTEIN QUIRKY"/>
    <property type="match status" value="1"/>
</dbReference>
<dbReference type="Pfam" id="PF08372">
    <property type="entry name" value="PRT_C"/>
    <property type="match status" value="1"/>
</dbReference>
<evidence type="ECO:0000313" key="4">
    <source>
        <dbReference type="EMBL" id="GJN09527.1"/>
    </source>
</evidence>
<reference evidence="4" key="1">
    <citation type="journal article" date="2018" name="DNA Res.">
        <title>Multiple hybrid de novo genome assembly of finger millet, an orphan allotetraploid crop.</title>
        <authorList>
            <person name="Hatakeyama M."/>
            <person name="Aluri S."/>
            <person name="Balachadran M.T."/>
            <person name="Sivarajan S.R."/>
            <person name="Patrignani A."/>
            <person name="Gruter S."/>
            <person name="Poveda L."/>
            <person name="Shimizu-Inatsugi R."/>
            <person name="Baeten J."/>
            <person name="Francoijs K.J."/>
            <person name="Nataraja K.N."/>
            <person name="Reddy Y.A.N."/>
            <person name="Phadnis S."/>
            <person name="Ravikumar R.L."/>
            <person name="Schlapbach R."/>
            <person name="Sreeman S.M."/>
            <person name="Shimizu K.K."/>
        </authorList>
    </citation>
    <scope>NUCLEOTIDE SEQUENCE</scope>
</reference>
<dbReference type="InterPro" id="IPR047259">
    <property type="entry name" value="QUIRKY-like"/>
</dbReference>
<comment type="caution">
    <text evidence="4">The sequence shown here is derived from an EMBL/GenBank/DDBJ whole genome shotgun (WGS) entry which is preliminary data.</text>
</comment>
<evidence type="ECO:0000313" key="5">
    <source>
        <dbReference type="Proteomes" id="UP001054889"/>
    </source>
</evidence>
<evidence type="ECO:0000259" key="3">
    <source>
        <dbReference type="Pfam" id="PF08372"/>
    </source>
</evidence>
<feature type="transmembrane region" description="Helical" evidence="2">
    <location>
        <begin position="141"/>
        <end position="163"/>
    </location>
</feature>
<organism evidence="4 5">
    <name type="scientific">Eleusine coracana subsp. coracana</name>
    <dbReference type="NCBI Taxonomy" id="191504"/>
    <lineage>
        <taxon>Eukaryota</taxon>
        <taxon>Viridiplantae</taxon>
        <taxon>Streptophyta</taxon>
        <taxon>Embryophyta</taxon>
        <taxon>Tracheophyta</taxon>
        <taxon>Spermatophyta</taxon>
        <taxon>Magnoliopsida</taxon>
        <taxon>Liliopsida</taxon>
        <taxon>Poales</taxon>
        <taxon>Poaceae</taxon>
        <taxon>PACMAD clade</taxon>
        <taxon>Chloridoideae</taxon>
        <taxon>Cynodonteae</taxon>
        <taxon>Eleusininae</taxon>
        <taxon>Eleusine</taxon>
    </lineage>
</organism>
<dbReference type="Proteomes" id="UP001054889">
    <property type="component" value="Unassembled WGS sequence"/>
</dbReference>
<sequence>MNRVHTTTYPLLVLLWSGPMKMGELRLAMRFSSTTRPPLLDSSLLPCMHYQSPIGVVQQEQLCRDAVSAVAAWMERSEPPLRSEVVLSMLHEEDAHTWSAITASRHPKVNWFRIMMKALTWFMWLVQWLDSVRRWRSPSTTLLIHAMYLALVAYPVLAVPMMLDGVLFHYKFRRHHHQDHTHLTSSSADDLKEEEFDPSPPADMLRLWYEWLWVQAHMVDLVLGDIVGQGERLRSLLSWRDPRTSRIFVCVCVSSSLSR</sequence>
<gene>
    <name evidence="4" type="primary">ga27542</name>
    <name evidence="4" type="ORF">PR202_ga27542</name>
</gene>
<evidence type="ECO:0000256" key="2">
    <source>
        <dbReference type="SAM" id="Phobius"/>
    </source>
</evidence>
<dbReference type="EMBL" id="BQKI01000016">
    <property type="protein sequence ID" value="GJN09527.1"/>
    <property type="molecule type" value="Genomic_DNA"/>
</dbReference>
<feature type="transmembrane region" description="Helical" evidence="2">
    <location>
        <begin position="111"/>
        <end position="129"/>
    </location>
</feature>
<feature type="domain" description="Multiple C2" evidence="3">
    <location>
        <begin position="168"/>
        <end position="256"/>
    </location>
</feature>
<name>A0AAV5DG85_ELECO</name>
<reference evidence="4" key="2">
    <citation type="submission" date="2021-12" db="EMBL/GenBank/DDBJ databases">
        <title>Resequencing data analysis of finger millet.</title>
        <authorList>
            <person name="Hatakeyama M."/>
            <person name="Aluri S."/>
            <person name="Balachadran M.T."/>
            <person name="Sivarajan S.R."/>
            <person name="Poveda L."/>
            <person name="Shimizu-Inatsugi R."/>
            <person name="Schlapbach R."/>
            <person name="Sreeman S.M."/>
            <person name="Shimizu K.K."/>
        </authorList>
    </citation>
    <scope>NUCLEOTIDE SEQUENCE</scope>
</reference>
<keyword evidence="1" id="KW-0677">Repeat</keyword>
<keyword evidence="2" id="KW-1133">Transmembrane helix</keyword>